<name>A0A2T0WCF4_9BACT</name>
<comment type="caution">
    <text evidence="2">The sequence shown here is derived from an EMBL/GenBank/DDBJ whole genome shotgun (WGS) entry which is preliminary data.</text>
</comment>
<sequence length="50" mass="5657">MKKMQKKDPKYKKGVLSELNDDPVEKKRKGTSDKKKGIIADLNGPADKKK</sequence>
<gene>
    <name evidence="2" type="ORF">CLW00_12118</name>
</gene>
<accession>A0A2T0WCF4</accession>
<dbReference type="EMBL" id="PVTR01000021">
    <property type="protein sequence ID" value="PRY84389.1"/>
    <property type="molecule type" value="Genomic_DNA"/>
</dbReference>
<keyword evidence="3" id="KW-1185">Reference proteome</keyword>
<dbReference type="AlphaFoldDB" id="A0A2T0WCF4"/>
<proteinExistence type="predicted"/>
<dbReference type="Proteomes" id="UP000238157">
    <property type="component" value="Unassembled WGS sequence"/>
</dbReference>
<evidence type="ECO:0000313" key="2">
    <source>
        <dbReference type="EMBL" id="PRY84389.1"/>
    </source>
</evidence>
<organism evidence="2 3">
    <name type="scientific">Mongoliibacter ruber</name>
    <dbReference type="NCBI Taxonomy" id="1750599"/>
    <lineage>
        <taxon>Bacteria</taxon>
        <taxon>Pseudomonadati</taxon>
        <taxon>Bacteroidota</taxon>
        <taxon>Cytophagia</taxon>
        <taxon>Cytophagales</taxon>
        <taxon>Cyclobacteriaceae</taxon>
        <taxon>Mongoliibacter</taxon>
    </lineage>
</organism>
<evidence type="ECO:0000313" key="3">
    <source>
        <dbReference type="Proteomes" id="UP000238157"/>
    </source>
</evidence>
<evidence type="ECO:0000256" key="1">
    <source>
        <dbReference type="SAM" id="MobiDB-lite"/>
    </source>
</evidence>
<feature type="compositionally biased region" description="Basic residues" evidence="1">
    <location>
        <begin position="1"/>
        <end position="13"/>
    </location>
</feature>
<feature type="region of interest" description="Disordered" evidence="1">
    <location>
        <begin position="1"/>
        <end position="50"/>
    </location>
</feature>
<reference evidence="2 3" key="1">
    <citation type="submission" date="2018-03" db="EMBL/GenBank/DDBJ databases">
        <title>Genomic Encyclopedia of Archaeal and Bacterial Type Strains, Phase II (KMG-II): from individual species to whole genera.</title>
        <authorList>
            <person name="Goeker M."/>
        </authorList>
    </citation>
    <scope>NUCLEOTIDE SEQUENCE [LARGE SCALE GENOMIC DNA]</scope>
    <source>
        <strain evidence="2 3">DSM 27929</strain>
    </source>
</reference>
<protein>
    <submittedName>
        <fullName evidence="2">Uncharacterized protein</fullName>
    </submittedName>
</protein>